<evidence type="ECO:0000313" key="1">
    <source>
        <dbReference type="Proteomes" id="UP000887565"/>
    </source>
</evidence>
<reference evidence="2" key="1">
    <citation type="submission" date="2022-11" db="UniProtKB">
        <authorList>
            <consortium name="WormBaseParasite"/>
        </authorList>
    </citation>
    <scope>IDENTIFICATION</scope>
</reference>
<evidence type="ECO:0000313" key="2">
    <source>
        <dbReference type="WBParaSite" id="nRc.2.0.1.t30191-RA"/>
    </source>
</evidence>
<sequence>MKVWNGARTLQSAWNCCRRRLTLNGTGTARTLSRLRSAHKPKNKIGILAAKNKITQIFETRKDTLWKLVVVTRHYLIFIK</sequence>
<protein>
    <submittedName>
        <fullName evidence="2">Uncharacterized protein</fullName>
    </submittedName>
</protein>
<organism evidence="1 2">
    <name type="scientific">Romanomermis culicivorax</name>
    <name type="common">Nematode worm</name>
    <dbReference type="NCBI Taxonomy" id="13658"/>
    <lineage>
        <taxon>Eukaryota</taxon>
        <taxon>Metazoa</taxon>
        <taxon>Ecdysozoa</taxon>
        <taxon>Nematoda</taxon>
        <taxon>Enoplea</taxon>
        <taxon>Dorylaimia</taxon>
        <taxon>Mermithida</taxon>
        <taxon>Mermithoidea</taxon>
        <taxon>Mermithidae</taxon>
        <taxon>Romanomermis</taxon>
    </lineage>
</organism>
<dbReference type="AlphaFoldDB" id="A0A915JV67"/>
<dbReference type="Proteomes" id="UP000887565">
    <property type="component" value="Unplaced"/>
</dbReference>
<name>A0A915JV67_ROMCU</name>
<accession>A0A915JV67</accession>
<proteinExistence type="predicted"/>
<dbReference type="WBParaSite" id="nRc.2.0.1.t30191-RA">
    <property type="protein sequence ID" value="nRc.2.0.1.t30191-RA"/>
    <property type="gene ID" value="nRc.2.0.1.g30191"/>
</dbReference>
<keyword evidence="1" id="KW-1185">Reference proteome</keyword>